<keyword evidence="2" id="KW-0808">Transferase</keyword>
<reference evidence="3" key="1">
    <citation type="submission" date="2016-10" db="EMBL/GenBank/DDBJ databases">
        <authorList>
            <person name="Varghese N."/>
            <person name="Submissions S."/>
        </authorList>
    </citation>
    <scope>NUCLEOTIDE SEQUENCE [LARGE SCALE GENOMIC DNA]</scope>
    <source>
        <strain evidence="3">DSM 23515</strain>
    </source>
</reference>
<dbReference type="GO" id="GO:0016758">
    <property type="term" value="F:hexosyltransferase activity"/>
    <property type="evidence" value="ECO:0007669"/>
    <property type="project" value="UniProtKB-ARBA"/>
</dbReference>
<dbReference type="PANTHER" id="PTHR22916:SF3">
    <property type="entry name" value="UDP-GLCNAC:BETAGAL BETA-1,3-N-ACETYLGLUCOSAMINYLTRANSFERASE-LIKE PROTEIN 1"/>
    <property type="match status" value="1"/>
</dbReference>
<protein>
    <submittedName>
        <fullName evidence="2">Glycosyltransferase involved in cell wall bisynthesis</fullName>
    </submittedName>
</protein>
<evidence type="ECO:0000313" key="2">
    <source>
        <dbReference type="EMBL" id="SFF60182.1"/>
    </source>
</evidence>
<dbReference type="PANTHER" id="PTHR22916">
    <property type="entry name" value="GLYCOSYLTRANSFERASE"/>
    <property type="match status" value="1"/>
</dbReference>
<proteinExistence type="predicted"/>
<dbReference type="InterPro" id="IPR001173">
    <property type="entry name" value="Glyco_trans_2-like"/>
</dbReference>
<name>A0A1I2JZ32_9FLAO</name>
<keyword evidence="3" id="KW-1185">Reference proteome</keyword>
<organism evidence="2 3">
    <name type="scientific">Salegentibacter agarivorans</name>
    <dbReference type="NCBI Taxonomy" id="345907"/>
    <lineage>
        <taxon>Bacteria</taxon>
        <taxon>Pseudomonadati</taxon>
        <taxon>Bacteroidota</taxon>
        <taxon>Flavobacteriia</taxon>
        <taxon>Flavobacteriales</taxon>
        <taxon>Flavobacteriaceae</taxon>
        <taxon>Salegentibacter</taxon>
    </lineage>
</organism>
<dbReference type="EMBL" id="FOOH01000001">
    <property type="protein sequence ID" value="SFF60182.1"/>
    <property type="molecule type" value="Genomic_DNA"/>
</dbReference>
<evidence type="ECO:0000313" key="3">
    <source>
        <dbReference type="Proteomes" id="UP000199116"/>
    </source>
</evidence>
<dbReference type="InterPro" id="IPR029044">
    <property type="entry name" value="Nucleotide-diphossugar_trans"/>
</dbReference>
<accession>A0A1I2JZ32</accession>
<dbReference type="Pfam" id="PF00535">
    <property type="entry name" value="Glycos_transf_2"/>
    <property type="match status" value="1"/>
</dbReference>
<gene>
    <name evidence="2" type="ORF">SAMN04488033_101321</name>
</gene>
<dbReference type="AlphaFoldDB" id="A0A1I2JZ32"/>
<dbReference type="Proteomes" id="UP000199116">
    <property type="component" value="Unassembled WGS sequence"/>
</dbReference>
<sequence>MKPLVSICCITYNQEKYVEETLKGFLIQKTSFPIEILIHDDASTDITAKILRKYEKIDDRISVIYQTENKYSQGKKPLIHYLFPKARGKYIALCEGDDYWTDSYKLQKQVDFLERNEKYSLVFSNAKVLKDKGISRGLKIINKSREFNGFEIIENWTIPTASVLFRKDHLINNKFYESIFKQFLYGDIILFLILAQKGKLYGMSDYMVTYRRHGEGALLSEKNNSVKAKNKMIKHHKLMSICFNGKYKKLNYEYIANTYLGLFYETRNFQNLWLYNKYLCKKDRKHFYSINNLKINVAATLNYKK</sequence>
<feature type="domain" description="Glycosyltransferase 2-like" evidence="1">
    <location>
        <begin position="6"/>
        <end position="140"/>
    </location>
</feature>
<evidence type="ECO:0000259" key="1">
    <source>
        <dbReference type="Pfam" id="PF00535"/>
    </source>
</evidence>
<dbReference type="Gene3D" id="3.90.550.10">
    <property type="entry name" value="Spore Coat Polysaccharide Biosynthesis Protein SpsA, Chain A"/>
    <property type="match status" value="1"/>
</dbReference>
<dbReference type="SUPFAM" id="SSF53448">
    <property type="entry name" value="Nucleotide-diphospho-sugar transferases"/>
    <property type="match status" value="1"/>
</dbReference>
<dbReference type="RefSeq" id="WP_093302309.1">
    <property type="nucleotide sequence ID" value="NZ_FOOH01000001.1"/>
</dbReference>